<feature type="region of interest" description="Disordered" evidence="1">
    <location>
        <begin position="193"/>
        <end position="212"/>
    </location>
</feature>
<keyword evidence="2" id="KW-0732">Signal</keyword>
<protein>
    <recommendedName>
        <fullName evidence="5">Lipoprotein</fullName>
    </recommendedName>
</protein>
<feature type="chain" id="PRO_5047051027" description="Lipoprotein" evidence="2">
    <location>
        <begin position="20"/>
        <end position="235"/>
    </location>
</feature>
<evidence type="ECO:0000313" key="3">
    <source>
        <dbReference type="EMBL" id="MBC8627022.1"/>
    </source>
</evidence>
<accession>A0ABR7P6J5</accession>
<organism evidence="3 4">
    <name type="scientific">Blautia stercoris</name>
    <dbReference type="NCBI Taxonomy" id="871664"/>
    <lineage>
        <taxon>Bacteria</taxon>
        <taxon>Bacillati</taxon>
        <taxon>Bacillota</taxon>
        <taxon>Clostridia</taxon>
        <taxon>Lachnospirales</taxon>
        <taxon>Lachnospiraceae</taxon>
        <taxon>Blautia</taxon>
    </lineage>
</organism>
<gene>
    <name evidence="3" type="ORF">H8712_00010</name>
</gene>
<name>A0ABR7P6J5_9FIRM</name>
<evidence type="ECO:0000256" key="1">
    <source>
        <dbReference type="SAM" id="MobiDB-lite"/>
    </source>
</evidence>
<dbReference type="PROSITE" id="PS51257">
    <property type="entry name" value="PROKAR_LIPOPROTEIN"/>
    <property type="match status" value="1"/>
</dbReference>
<evidence type="ECO:0008006" key="5">
    <source>
        <dbReference type="Google" id="ProtNLM"/>
    </source>
</evidence>
<feature type="signal peptide" evidence="2">
    <location>
        <begin position="1"/>
        <end position="19"/>
    </location>
</feature>
<evidence type="ECO:0000256" key="2">
    <source>
        <dbReference type="SAM" id="SignalP"/>
    </source>
</evidence>
<proteinExistence type="predicted"/>
<dbReference type="RefSeq" id="WP_187557963.1">
    <property type="nucleotide sequence ID" value="NZ_JACRTP010000001.1"/>
</dbReference>
<reference evidence="3 4" key="1">
    <citation type="submission" date="2020-08" db="EMBL/GenBank/DDBJ databases">
        <title>Genome public.</title>
        <authorList>
            <person name="Liu C."/>
            <person name="Sun Q."/>
        </authorList>
    </citation>
    <scope>NUCLEOTIDE SEQUENCE [LARGE SCALE GENOMIC DNA]</scope>
    <source>
        <strain evidence="3 4">3_YM_SP_D4_24.mj</strain>
    </source>
</reference>
<dbReference type="EMBL" id="JACRTP010000001">
    <property type="protein sequence ID" value="MBC8627022.1"/>
    <property type="molecule type" value="Genomic_DNA"/>
</dbReference>
<evidence type="ECO:0000313" key="4">
    <source>
        <dbReference type="Proteomes" id="UP000661649"/>
    </source>
</evidence>
<comment type="caution">
    <text evidence="3">The sequence shown here is derived from an EMBL/GenBank/DDBJ whole genome shotgun (WGS) entry which is preliminary data.</text>
</comment>
<dbReference type="Proteomes" id="UP000661649">
    <property type="component" value="Unassembled WGS sequence"/>
</dbReference>
<keyword evidence="4" id="KW-1185">Reference proteome</keyword>
<sequence length="235" mass="25965">MKNKLFLMISLIMVCSLCACGQQEIGTMTNTGNSTEKVVASEGNSELSTAEDNNMEQTEAKEQNQLQEVKSSYKEFRDVLDEIDSDIQPGTAGNGMDSIKTAAHLLNWGVGTSMTTDEIKKETVSWLSDKGNSEQVEFSNKLASVYDAYQKLLGSDAKELLEQAGCDDAAYPWSDAPVETIEAIVEVVQFPEEPTMDGSNSSTEKFENKDNWSDVEELVDQRGDETTNVINLRKF</sequence>